<keyword evidence="6" id="KW-0418">Kinase</keyword>
<dbReference type="SUPFAM" id="SSF56112">
    <property type="entry name" value="Protein kinase-like (PK-like)"/>
    <property type="match status" value="1"/>
</dbReference>
<dbReference type="Pfam" id="PF00069">
    <property type="entry name" value="Pkinase"/>
    <property type="match status" value="1"/>
</dbReference>
<dbReference type="SUPFAM" id="SSF82171">
    <property type="entry name" value="DPP6 N-terminal domain-like"/>
    <property type="match status" value="1"/>
</dbReference>
<dbReference type="GO" id="GO:0034045">
    <property type="term" value="C:phagophore assembly site membrane"/>
    <property type="evidence" value="ECO:0007669"/>
    <property type="project" value="UniProtKB-SubCell"/>
</dbReference>
<feature type="domain" description="Protein kinase" evidence="5">
    <location>
        <begin position="48"/>
        <end position="316"/>
    </location>
</feature>
<dbReference type="PANTHER" id="PTHR24348:SF68">
    <property type="entry name" value="SERINE_THREONINE-PROTEIN KINASE ATG1C"/>
    <property type="match status" value="1"/>
</dbReference>
<dbReference type="GO" id="GO:0005524">
    <property type="term" value="F:ATP binding"/>
    <property type="evidence" value="ECO:0007669"/>
    <property type="project" value="InterPro"/>
</dbReference>
<evidence type="ECO:0000313" key="6">
    <source>
        <dbReference type="EMBL" id="KAH6879534.1"/>
    </source>
</evidence>
<evidence type="ECO:0000256" key="4">
    <source>
        <dbReference type="ARBA" id="ARBA00030237"/>
    </source>
</evidence>
<keyword evidence="3" id="KW-0072">Autophagy</keyword>
<dbReference type="Proteomes" id="UP000777438">
    <property type="component" value="Unassembled WGS sequence"/>
</dbReference>
<keyword evidence="2" id="KW-0813">Transport</keyword>
<dbReference type="PANTHER" id="PTHR24348">
    <property type="entry name" value="SERINE/THREONINE-PROTEIN KINASE UNC-51-RELATED"/>
    <property type="match status" value="1"/>
</dbReference>
<reference evidence="6 7" key="1">
    <citation type="journal article" date="2021" name="Nat. Commun.">
        <title>Genetic determinants of endophytism in the Arabidopsis root mycobiome.</title>
        <authorList>
            <person name="Mesny F."/>
            <person name="Miyauchi S."/>
            <person name="Thiergart T."/>
            <person name="Pickel B."/>
            <person name="Atanasova L."/>
            <person name="Karlsson M."/>
            <person name="Huettel B."/>
            <person name="Barry K.W."/>
            <person name="Haridas S."/>
            <person name="Chen C."/>
            <person name="Bauer D."/>
            <person name="Andreopoulos W."/>
            <person name="Pangilinan J."/>
            <person name="LaButti K."/>
            <person name="Riley R."/>
            <person name="Lipzen A."/>
            <person name="Clum A."/>
            <person name="Drula E."/>
            <person name="Henrissat B."/>
            <person name="Kohler A."/>
            <person name="Grigoriev I.V."/>
            <person name="Martin F.M."/>
            <person name="Hacquard S."/>
        </authorList>
    </citation>
    <scope>NUCLEOTIDE SEQUENCE [LARGE SCALE GENOMIC DNA]</scope>
    <source>
        <strain evidence="6 7">MPI-CAGE-CH-0241</strain>
    </source>
</reference>
<evidence type="ECO:0000256" key="2">
    <source>
        <dbReference type="ARBA" id="ARBA00022448"/>
    </source>
</evidence>
<accession>A0A9P9AKR6</accession>
<evidence type="ECO:0000259" key="5">
    <source>
        <dbReference type="PROSITE" id="PS50011"/>
    </source>
</evidence>
<dbReference type="InterPro" id="IPR008271">
    <property type="entry name" value="Ser/Thr_kinase_AS"/>
</dbReference>
<proteinExistence type="predicted"/>
<dbReference type="PROSITE" id="PS50011">
    <property type="entry name" value="PROTEIN_KINASE_DOM"/>
    <property type="match status" value="1"/>
</dbReference>
<dbReference type="AlphaFoldDB" id="A0A9P9AKR6"/>
<keyword evidence="7" id="KW-1185">Reference proteome</keyword>
<dbReference type="GO" id="GO:0006914">
    <property type="term" value="P:autophagy"/>
    <property type="evidence" value="ECO:0007669"/>
    <property type="project" value="UniProtKB-KW"/>
</dbReference>
<evidence type="ECO:0000313" key="7">
    <source>
        <dbReference type="Proteomes" id="UP000777438"/>
    </source>
</evidence>
<comment type="caution">
    <text evidence="6">The sequence shown here is derived from an EMBL/GenBank/DDBJ whole genome shotgun (WGS) entry which is preliminary data.</text>
</comment>
<dbReference type="GO" id="GO:0004674">
    <property type="term" value="F:protein serine/threonine kinase activity"/>
    <property type="evidence" value="ECO:0007669"/>
    <property type="project" value="InterPro"/>
</dbReference>
<dbReference type="CDD" id="cd14014">
    <property type="entry name" value="STKc_PknB_like"/>
    <property type="match status" value="1"/>
</dbReference>
<dbReference type="InterPro" id="IPR045269">
    <property type="entry name" value="Atg1-like"/>
</dbReference>
<dbReference type="InterPro" id="IPR011009">
    <property type="entry name" value="Kinase-like_dom_sf"/>
</dbReference>
<evidence type="ECO:0000256" key="3">
    <source>
        <dbReference type="ARBA" id="ARBA00023006"/>
    </source>
</evidence>
<keyword evidence="6" id="KW-0808">Transferase</keyword>
<gene>
    <name evidence="6" type="ORF">B0T10DRAFT_609908</name>
</gene>
<dbReference type="InterPro" id="IPR000719">
    <property type="entry name" value="Prot_kinase_dom"/>
</dbReference>
<dbReference type="EMBL" id="JAGPYM010000029">
    <property type="protein sequence ID" value="KAH6879534.1"/>
    <property type="molecule type" value="Genomic_DNA"/>
</dbReference>
<dbReference type="OrthoDB" id="10252171at2759"/>
<dbReference type="InterPro" id="IPR015943">
    <property type="entry name" value="WD40/YVTN_repeat-like_dom_sf"/>
</dbReference>
<name>A0A9P9AKR6_9HYPO</name>
<dbReference type="Gene3D" id="1.10.510.10">
    <property type="entry name" value="Transferase(Phosphotransferase) domain 1"/>
    <property type="match status" value="1"/>
</dbReference>
<sequence>MDDAIIISDLVRDWKLSNTTITENYTTHTHYVSNPATGLWRKPIEEKWEATRELGSGAFGVVWLQNCTSGPRDGMARAVNRIRTRFGSSAVSTRLLSRELLAIVKFSHKQYRDCFVRSFGWYETEDSVFITMEYLPLGDLEAYLGNPLAEVETRRIVQQILQGLVFMHGSNFAHRDMKPSNILVQFKGPNWWVKISDFGATKQIDSTLLRTQIGTEPYLAPEVRGIFTPADLEIAGDPAYTLAVDIWSVGAIAFRIATGRLPFSTPADLYRYVVVSSPFPANDFLSADCAKFITSAMSASPRQRPSAKQALTSSWVGASPADPASLITSPSPRAASEAPELSAQDITEVSGQWSTIMDTHVIPGASHYAASTSPTPAAALVSSEGRTISSSRSSRTVDGSLKTAIDPTQTLTRGLASKATSRFNQFKEGKPLDSGFAYYSVAFSPSGEHFVAVNSAQGAILWRPKEGCLEPSQPVLQGSYECRFVVFTPDSKRLLLLSKWGELTTWGVDIHGRFHQMLRDDNIPKLESADASAISQDTQWFMTISQRKKSIWKANSIGFYELLEQRKIEYPVHKIYWSPDGRWYVETQGVSTPYYFWKRNDDGFFRLVQVKSFSVSSGLTMQFSADGQWLLVGTVVDWSILTLSVEGRWHKVGGFSFKEEFYDLWGARVEFSTTSRTFALGHDTSVTIHELNDEGVWVEKQRINIVDRGVSDLAFSPDGQQLAVSKGAGAVVFFER</sequence>
<dbReference type="PROSITE" id="PS00108">
    <property type="entry name" value="PROTEIN_KINASE_ST"/>
    <property type="match status" value="1"/>
</dbReference>
<dbReference type="SMART" id="SM00220">
    <property type="entry name" value="S_TKc"/>
    <property type="match status" value="1"/>
</dbReference>
<evidence type="ECO:0000256" key="1">
    <source>
        <dbReference type="ARBA" id="ARBA00004623"/>
    </source>
</evidence>
<dbReference type="Gene3D" id="2.130.10.10">
    <property type="entry name" value="YVTN repeat-like/Quinoprotein amine dehydrogenase"/>
    <property type="match status" value="2"/>
</dbReference>
<protein>
    <recommendedName>
        <fullName evidence="4">Autophagy-related protein 1</fullName>
    </recommendedName>
</protein>
<dbReference type="GO" id="GO:0010506">
    <property type="term" value="P:regulation of autophagy"/>
    <property type="evidence" value="ECO:0007669"/>
    <property type="project" value="InterPro"/>
</dbReference>
<comment type="subcellular location">
    <subcellularLocation>
        <location evidence="1">Preautophagosomal structure membrane</location>
        <topology evidence="1">Peripheral membrane protein</topology>
    </subcellularLocation>
</comment>
<organism evidence="6 7">
    <name type="scientific">Thelonectria olida</name>
    <dbReference type="NCBI Taxonomy" id="1576542"/>
    <lineage>
        <taxon>Eukaryota</taxon>
        <taxon>Fungi</taxon>
        <taxon>Dikarya</taxon>
        <taxon>Ascomycota</taxon>
        <taxon>Pezizomycotina</taxon>
        <taxon>Sordariomycetes</taxon>
        <taxon>Hypocreomycetidae</taxon>
        <taxon>Hypocreales</taxon>
        <taxon>Nectriaceae</taxon>
        <taxon>Thelonectria</taxon>
    </lineage>
</organism>